<accession>A0A6N3CT97</accession>
<sequence length="451" mass="49842">MGSFKRAVLYITRKKKKSILMFFILFCIATAVLSGISIKKATSIARQNSSKETANTFEIQNNLATNFTGTMPESLVNKVSKVNGIKNYDASVQGIGLVFKQLQNVEPKNNTVQYTDKQYKNLFPVEAHKFTEYDTKFMSKSFRLVEGRHLVEGDKNKVLVHKALAEKNNLKVGDRIVGTKDSLDYNASKDAPSEYDLEIVGIFESQNTDRMGSKLEIPENLILSDMNTLNALYGYSKGNSQYTSAVFNTNKNVDDVISDVNKIQENWSLYNISKSDDTFLALSKSFDSLEKIVNMLLIGSIIVGIIVLSLVLAFWIQGRIHETGILLSIGVGKFKIISQYIIELLLISVLAFGTSYFSSKMISQNIGDAMVSQASKQAVQEVQQGFGGMSLGYDANTSLATQTVDGIDVDVSLKEVLYVYAIGATIIISSVMISSSSIIRLKPKEILSKMS</sequence>
<dbReference type="InterPro" id="IPR050250">
    <property type="entry name" value="Macrolide_Exporter_MacB"/>
</dbReference>
<dbReference type="PANTHER" id="PTHR30572:SF9">
    <property type="entry name" value="ABC TRANSPORTER PERMEASE PROTEIN"/>
    <property type="match status" value="1"/>
</dbReference>
<organism evidence="8">
    <name type="scientific">Intestinibacter bartlettii</name>
    <dbReference type="NCBI Taxonomy" id="261299"/>
    <lineage>
        <taxon>Bacteria</taxon>
        <taxon>Bacillati</taxon>
        <taxon>Bacillota</taxon>
        <taxon>Clostridia</taxon>
        <taxon>Peptostreptococcales</taxon>
        <taxon>Peptostreptococcaceae</taxon>
        <taxon>Intestinibacter</taxon>
    </lineage>
</organism>
<feature type="transmembrane region" description="Helical" evidence="6">
    <location>
        <begin position="337"/>
        <end position="357"/>
    </location>
</feature>
<proteinExistence type="predicted"/>
<protein>
    <submittedName>
        <fullName evidence="8">FtsX-like permease family protein</fullName>
    </submittedName>
</protein>
<keyword evidence="2" id="KW-1003">Cell membrane</keyword>
<dbReference type="Pfam" id="PF02687">
    <property type="entry name" value="FtsX"/>
    <property type="match status" value="1"/>
</dbReference>
<evidence type="ECO:0000256" key="4">
    <source>
        <dbReference type="ARBA" id="ARBA00022989"/>
    </source>
</evidence>
<evidence type="ECO:0000256" key="6">
    <source>
        <dbReference type="SAM" id="Phobius"/>
    </source>
</evidence>
<evidence type="ECO:0000259" key="7">
    <source>
        <dbReference type="Pfam" id="PF02687"/>
    </source>
</evidence>
<evidence type="ECO:0000256" key="2">
    <source>
        <dbReference type="ARBA" id="ARBA00022475"/>
    </source>
</evidence>
<dbReference type="InterPro" id="IPR003838">
    <property type="entry name" value="ABC3_permease_C"/>
</dbReference>
<dbReference type="PANTHER" id="PTHR30572">
    <property type="entry name" value="MEMBRANE COMPONENT OF TRANSPORTER-RELATED"/>
    <property type="match status" value="1"/>
</dbReference>
<gene>
    <name evidence="8" type="ORF">IBLFYP30_01958</name>
</gene>
<dbReference type="AlphaFoldDB" id="A0A6N3CT97"/>
<evidence type="ECO:0000313" key="8">
    <source>
        <dbReference type="EMBL" id="VYU18358.1"/>
    </source>
</evidence>
<feature type="transmembrane region" description="Helical" evidence="6">
    <location>
        <begin position="417"/>
        <end position="441"/>
    </location>
</feature>
<dbReference type="RefSeq" id="WP_024037833.1">
    <property type="nucleotide sequence ID" value="NZ_CACRUE010000031.1"/>
</dbReference>
<dbReference type="EMBL" id="CACRUE010000031">
    <property type="protein sequence ID" value="VYU18358.1"/>
    <property type="molecule type" value="Genomic_DNA"/>
</dbReference>
<comment type="subcellular location">
    <subcellularLocation>
        <location evidence="1">Cell membrane</location>
        <topology evidence="1">Multi-pass membrane protein</topology>
    </subcellularLocation>
</comment>
<keyword evidence="3 6" id="KW-0812">Transmembrane</keyword>
<keyword evidence="4 6" id="KW-1133">Transmembrane helix</keyword>
<feature type="domain" description="ABC3 transporter permease C-terminal" evidence="7">
    <location>
        <begin position="295"/>
        <end position="442"/>
    </location>
</feature>
<name>A0A6N3CT97_9FIRM</name>
<reference evidence="8" key="1">
    <citation type="submission" date="2019-11" db="EMBL/GenBank/DDBJ databases">
        <authorList>
            <person name="Feng L."/>
        </authorList>
    </citation>
    <scope>NUCLEOTIDE SEQUENCE</scope>
    <source>
        <strain evidence="8">IbartlettiiLFYP30</strain>
    </source>
</reference>
<keyword evidence="5 6" id="KW-0472">Membrane</keyword>
<feature type="transmembrane region" description="Helical" evidence="6">
    <location>
        <begin position="292"/>
        <end position="316"/>
    </location>
</feature>
<evidence type="ECO:0000256" key="3">
    <source>
        <dbReference type="ARBA" id="ARBA00022692"/>
    </source>
</evidence>
<evidence type="ECO:0000256" key="5">
    <source>
        <dbReference type="ARBA" id="ARBA00023136"/>
    </source>
</evidence>
<dbReference type="GO" id="GO:0005886">
    <property type="term" value="C:plasma membrane"/>
    <property type="evidence" value="ECO:0007669"/>
    <property type="project" value="UniProtKB-SubCell"/>
</dbReference>
<evidence type="ECO:0000256" key="1">
    <source>
        <dbReference type="ARBA" id="ARBA00004651"/>
    </source>
</evidence>
<dbReference type="GO" id="GO:0022857">
    <property type="term" value="F:transmembrane transporter activity"/>
    <property type="evidence" value="ECO:0007669"/>
    <property type="project" value="TreeGrafter"/>
</dbReference>